<protein>
    <submittedName>
        <fullName evidence="1">Uncharacterized protein</fullName>
    </submittedName>
</protein>
<organism evidence="1 2">
    <name type="scientific">Methanosuratincola subterraneus</name>
    <dbReference type="NCBI Taxonomy" id="2593994"/>
    <lineage>
        <taxon>Archaea</taxon>
        <taxon>Thermoproteota</taxon>
        <taxon>Methanosuratincolia</taxon>
        <taxon>Candidatus Methanomethylicales</taxon>
        <taxon>Candidatus Methanomethylicaceae</taxon>
        <taxon>Candidatus Methanosuratincola (ex Vanwonterghem et al. 2016)</taxon>
    </lineage>
</organism>
<evidence type="ECO:0000313" key="2">
    <source>
        <dbReference type="Proteomes" id="UP000288215"/>
    </source>
</evidence>
<reference evidence="1 2" key="1">
    <citation type="submission" date="2018-12" db="EMBL/GenBank/DDBJ databases">
        <title>The complete genome of the methanogenic archaea of the candidate phylum Verstraetearchaeota, obtained from the metagenome of underground thermal water.</title>
        <authorList>
            <person name="Kadnikov V.V."/>
            <person name="Mardanov A.V."/>
            <person name="Beletsky A.V."/>
            <person name="Karnachuk O.V."/>
            <person name="Ravin N.V."/>
        </authorList>
    </citation>
    <scope>NUCLEOTIDE SEQUENCE [LARGE SCALE GENOMIC DNA]</scope>
    <source>
        <strain evidence="1">Ch88</strain>
    </source>
</reference>
<comment type="caution">
    <text evidence="1">The sequence shown here is derived from an EMBL/GenBank/DDBJ whole genome shotgun (WGS) entry which is preliminary data.</text>
</comment>
<dbReference type="EMBL" id="RXGA01000002">
    <property type="protein sequence ID" value="RWX73788.1"/>
    <property type="molecule type" value="Genomic_DNA"/>
</dbReference>
<accession>A0A3S3S8A3</accession>
<dbReference type="AlphaFoldDB" id="A0A3S3S8A3"/>
<sequence length="41" mass="4482">MFPSLVFGLGMSSICASPNISFLIRDPEMDGVNETAKNKYT</sequence>
<proteinExistence type="predicted"/>
<name>A0A3S3S8A3_METS7</name>
<evidence type="ECO:0000313" key="1">
    <source>
        <dbReference type="EMBL" id="RWX73788.1"/>
    </source>
</evidence>
<dbReference type="Proteomes" id="UP000288215">
    <property type="component" value="Unassembled WGS sequence"/>
</dbReference>
<gene>
    <name evidence="1" type="ORF">Metus_0567</name>
</gene>